<comment type="caution">
    <text evidence="1">The sequence shown here is derived from an EMBL/GenBank/DDBJ whole genome shotgun (WGS) entry which is preliminary data.</text>
</comment>
<accession>A0ABN9URX4</accession>
<keyword evidence="2" id="KW-1185">Reference proteome</keyword>
<sequence length="101" mass="9146">MGAYPVAVAGGHVHGFRGVPALARIAQVLAAAAARMGLALAPGATLVPNLVGAGAGPRPRPGARAAASLAAAVAVAAPGVAPAVAAPPGLLAAAPPAAGAA</sequence>
<reference evidence="1" key="1">
    <citation type="submission" date="2023-10" db="EMBL/GenBank/DDBJ databases">
        <authorList>
            <person name="Chen Y."/>
            <person name="Shah S."/>
            <person name="Dougan E. K."/>
            <person name="Thang M."/>
            <person name="Chan C."/>
        </authorList>
    </citation>
    <scope>NUCLEOTIDE SEQUENCE [LARGE SCALE GENOMIC DNA]</scope>
</reference>
<protein>
    <submittedName>
        <fullName evidence="1">Uncharacterized protein</fullName>
    </submittedName>
</protein>
<gene>
    <name evidence="1" type="ORF">PCOR1329_LOCUS51101</name>
</gene>
<organism evidence="1 2">
    <name type="scientific">Prorocentrum cordatum</name>
    <dbReference type="NCBI Taxonomy" id="2364126"/>
    <lineage>
        <taxon>Eukaryota</taxon>
        <taxon>Sar</taxon>
        <taxon>Alveolata</taxon>
        <taxon>Dinophyceae</taxon>
        <taxon>Prorocentrales</taxon>
        <taxon>Prorocentraceae</taxon>
        <taxon>Prorocentrum</taxon>
    </lineage>
</organism>
<proteinExistence type="predicted"/>
<dbReference type="EMBL" id="CAUYUJ010016194">
    <property type="protein sequence ID" value="CAK0862766.1"/>
    <property type="molecule type" value="Genomic_DNA"/>
</dbReference>
<evidence type="ECO:0000313" key="1">
    <source>
        <dbReference type="EMBL" id="CAK0862766.1"/>
    </source>
</evidence>
<name>A0ABN9URX4_9DINO</name>
<evidence type="ECO:0000313" key="2">
    <source>
        <dbReference type="Proteomes" id="UP001189429"/>
    </source>
</evidence>
<dbReference type="Proteomes" id="UP001189429">
    <property type="component" value="Unassembled WGS sequence"/>
</dbReference>